<organism evidence="6 7">
    <name type="scientific">Datura stramonium</name>
    <name type="common">Jimsonweed</name>
    <name type="synonym">Common thornapple</name>
    <dbReference type="NCBI Taxonomy" id="4076"/>
    <lineage>
        <taxon>Eukaryota</taxon>
        <taxon>Viridiplantae</taxon>
        <taxon>Streptophyta</taxon>
        <taxon>Embryophyta</taxon>
        <taxon>Tracheophyta</taxon>
        <taxon>Spermatophyta</taxon>
        <taxon>Magnoliopsida</taxon>
        <taxon>eudicotyledons</taxon>
        <taxon>Gunneridae</taxon>
        <taxon>Pentapetalae</taxon>
        <taxon>asterids</taxon>
        <taxon>lamiids</taxon>
        <taxon>Solanales</taxon>
        <taxon>Solanaceae</taxon>
        <taxon>Solanoideae</taxon>
        <taxon>Datureae</taxon>
        <taxon>Datura</taxon>
    </lineage>
</organism>
<evidence type="ECO:0000256" key="2">
    <source>
        <dbReference type="ARBA" id="ARBA00022490"/>
    </source>
</evidence>
<reference evidence="6 7" key="1">
    <citation type="journal article" date="2021" name="BMC Genomics">
        <title>Datura genome reveals duplications of psychoactive alkaloid biosynthetic genes and high mutation rate following tissue culture.</title>
        <authorList>
            <person name="Rajewski A."/>
            <person name="Carter-House D."/>
            <person name="Stajich J."/>
            <person name="Litt A."/>
        </authorList>
    </citation>
    <scope>NUCLEOTIDE SEQUENCE [LARGE SCALE GENOMIC DNA]</scope>
    <source>
        <strain evidence="6">AR-01</strain>
    </source>
</reference>
<name>A0ABS8WJ66_DATST</name>
<comment type="caution">
    <text evidence="6">The sequence shown here is derived from an EMBL/GenBank/DDBJ whole genome shotgun (WGS) entry which is preliminary data.</text>
</comment>
<dbReference type="EMBL" id="JACEIK010007353">
    <property type="protein sequence ID" value="MCE3050137.1"/>
    <property type="molecule type" value="Genomic_DNA"/>
</dbReference>
<evidence type="ECO:0000256" key="5">
    <source>
        <dbReference type="SAM" id="MobiDB-lite"/>
    </source>
</evidence>
<keyword evidence="7" id="KW-1185">Reference proteome</keyword>
<accession>A0ABS8WJ66</accession>
<evidence type="ECO:0000313" key="7">
    <source>
        <dbReference type="Proteomes" id="UP000823775"/>
    </source>
</evidence>
<proteinExistence type="predicted"/>
<dbReference type="PANTHER" id="PTHR15598:SF5">
    <property type="entry name" value="ENHANCER OF MRNA-DECAPPING PROTEIN 4"/>
    <property type="match status" value="1"/>
</dbReference>
<sequence length="263" mass="28752">MSFPIPPLQPPAPTSPPFQNPNHGARLMALLTAPQSTVSMLPIQPTNSGASVDGRVYIWKISEGPDEEDKPQITGRIVIAIQVVDEGGSVHPREILLVGDGRRILKSDTTKVGKDELFSAEEPLRLFSVDKLVDGVPVVGTHDEEVTDLSMCQWMTTRLVSASMDGAVSSFALDVIMSFLTSKCKKNAMYAVHLEYGPNPAATRMDYMSIYSYNANFELHRTKDLLPHGEQIVQVYCVQTQAIQQYALDISLMLATSSGESGL</sequence>
<evidence type="ECO:0000256" key="4">
    <source>
        <dbReference type="ARBA" id="ARBA00022737"/>
    </source>
</evidence>
<gene>
    <name evidence="6" type="ORF">HAX54_046523</name>
</gene>
<protein>
    <submittedName>
        <fullName evidence="6">Uncharacterized protein</fullName>
    </submittedName>
</protein>
<dbReference type="Proteomes" id="UP000823775">
    <property type="component" value="Unassembled WGS sequence"/>
</dbReference>
<dbReference type="InterPro" id="IPR045152">
    <property type="entry name" value="EDC4-like"/>
</dbReference>
<dbReference type="PANTHER" id="PTHR15598">
    <property type="entry name" value="ENHANCER OF MRNA-DECAPPING PROTEIN 4"/>
    <property type="match status" value="1"/>
</dbReference>
<evidence type="ECO:0000313" key="6">
    <source>
        <dbReference type="EMBL" id="MCE3050137.1"/>
    </source>
</evidence>
<feature type="region of interest" description="Disordered" evidence="5">
    <location>
        <begin position="1"/>
        <end position="22"/>
    </location>
</feature>
<feature type="compositionally biased region" description="Pro residues" evidence="5">
    <location>
        <begin position="1"/>
        <end position="19"/>
    </location>
</feature>
<keyword evidence="2" id="KW-0963">Cytoplasm</keyword>
<keyword evidence="4" id="KW-0677">Repeat</keyword>
<keyword evidence="3" id="KW-0853">WD repeat</keyword>
<evidence type="ECO:0000256" key="3">
    <source>
        <dbReference type="ARBA" id="ARBA00022574"/>
    </source>
</evidence>
<evidence type="ECO:0000256" key="1">
    <source>
        <dbReference type="ARBA" id="ARBA00004496"/>
    </source>
</evidence>
<comment type="subcellular location">
    <subcellularLocation>
        <location evidence="1">Cytoplasm</location>
    </subcellularLocation>
</comment>